<dbReference type="PRINTS" id="PR01217">
    <property type="entry name" value="PRICHEXTENSN"/>
</dbReference>
<feature type="compositionally biased region" description="Low complexity" evidence="1">
    <location>
        <begin position="238"/>
        <end position="248"/>
    </location>
</feature>
<feature type="compositionally biased region" description="Pro residues" evidence="1">
    <location>
        <begin position="341"/>
        <end position="357"/>
    </location>
</feature>
<feature type="compositionally biased region" description="Low complexity" evidence="1">
    <location>
        <begin position="358"/>
        <end position="368"/>
    </location>
</feature>
<dbReference type="InterPro" id="IPR049249">
    <property type="entry name" value="DUF6882"/>
</dbReference>
<protein>
    <submittedName>
        <fullName evidence="2">Uncharacterized protein</fullName>
    </submittedName>
</protein>
<feature type="compositionally biased region" description="Low complexity" evidence="1">
    <location>
        <begin position="258"/>
        <end position="303"/>
    </location>
</feature>
<organism evidence="2 3">
    <name type="scientific">Brevibacterium daeguense</name>
    <dbReference type="NCBI Taxonomy" id="909936"/>
    <lineage>
        <taxon>Bacteria</taxon>
        <taxon>Bacillati</taxon>
        <taxon>Actinomycetota</taxon>
        <taxon>Actinomycetes</taxon>
        <taxon>Micrococcales</taxon>
        <taxon>Brevibacteriaceae</taxon>
        <taxon>Brevibacterium</taxon>
    </lineage>
</organism>
<evidence type="ECO:0000256" key="1">
    <source>
        <dbReference type="SAM" id="MobiDB-lite"/>
    </source>
</evidence>
<feature type="compositionally biased region" description="Basic residues" evidence="1">
    <location>
        <begin position="382"/>
        <end position="392"/>
    </location>
</feature>
<comment type="caution">
    <text evidence="2">The sequence shown here is derived from an EMBL/GenBank/DDBJ whole genome shotgun (WGS) entry which is preliminary data.</text>
</comment>
<keyword evidence="3" id="KW-1185">Reference proteome</keyword>
<feature type="region of interest" description="Disordered" evidence="1">
    <location>
        <begin position="238"/>
        <end position="392"/>
    </location>
</feature>
<reference evidence="3" key="1">
    <citation type="journal article" date="2019" name="Int. J. Syst. Evol. Microbiol.">
        <title>The Global Catalogue of Microorganisms (GCM) 10K type strain sequencing project: providing services to taxonomists for standard genome sequencing and annotation.</title>
        <authorList>
            <consortium name="The Broad Institute Genomics Platform"/>
            <consortium name="The Broad Institute Genome Sequencing Center for Infectious Disease"/>
            <person name="Wu L."/>
            <person name="Ma J."/>
        </authorList>
    </citation>
    <scope>NUCLEOTIDE SEQUENCE [LARGE SCALE GENOMIC DNA]</scope>
    <source>
        <strain evidence="3">JCM 17458</strain>
    </source>
</reference>
<proteinExistence type="predicted"/>
<gene>
    <name evidence="2" type="ORF">GCM10022261_07520</name>
</gene>
<evidence type="ECO:0000313" key="2">
    <source>
        <dbReference type="EMBL" id="GAA4283221.1"/>
    </source>
</evidence>
<feature type="compositionally biased region" description="Low complexity" evidence="1">
    <location>
        <begin position="330"/>
        <end position="340"/>
    </location>
</feature>
<dbReference type="RefSeq" id="WP_236864316.1">
    <property type="nucleotide sequence ID" value="NZ_BAABAZ010000004.1"/>
</dbReference>
<dbReference type="Proteomes" id="UP001501586">
    <property type="component" value="Unassembled WGS sequence"/>
</dbReference>
<accession>A0ABP8EGY7</accession>
<dbReference type="Pfam" id="PF21813">
    <property type="entry name" value="DUF6882"/>
    <property type="match status" value="1"/>
</dbReference>
<name>A0ABP8EGY7_9MICO</name>
<evidence type="ECO:0000313" key="3">
    <source>
        <dbReference type="Proteomes" id="UP001501586"/>
    </source>
</evidence>
<sequence>MSDSLQNLVNRAIFLSTEMQTHFGLGIVDAGLDFDKWEVDFSEHPSLQFTGDEPLTLRAHLIGTHAAGQGSWHWGWDNVNDFPEPVVALSHAVRRHGAAHDIAELTTDEITADEELPLRLILAAKEITGKWAHYPASAGGGTVVWMLVEGPQLQAAAPKIKQIVRSLAQGLTETTVTDHREALQAYSERRGFPLMMLPGGGLRILAEDGSADVTFDEHNRITECLPHLPLEGEAAEQFAEAAAAQPTAAPEPAPVPEPVVAAPVPEPAPAAEAPTVAPVPEPVSETPEPEPVAEAPAPETAPEAPAPEPEPVAEAPEPIAEAPAPEPEPVTEAPAAIPEPTVAPEPSPAPAPAPTPASEPAAEPAEAAATDEEARDEEAPRKKGFFKRLFGR</sequence>
<dbReference type="EMBL" id="BAABAZ010000004">
    <property type="protein sequence ID" value="GAA4283221.1"/>
    <property type="molecule type" value="Genomic_DNA"/>
</dbReference>
<feature type="compositionally biased region" description="Low complexity" evidence="1">
    <location>
        <begin position="312"/>
        <end position="323"/>
    </location>
</feature>